<accession>A0A3P8KMR8</accession>
<evidence type="ECO:0000256" key="3">
    <source>
        <dbReference type="ARBA" id="ARBA00022801"/>
    </source>
</evidence>
<dbReference type="GO" id="GO:1990599">
    <property type="term" value="F:3' overhang single-stranded DNA endodeoxyribonuclease activity"/>
    <property type="evidence" value="ECO:0007669"/>
    <property type="project" value="UniProtKB-EC"/>
</dbReference>
<dbReference type="SMART" id="SM00318">
    <property type="entry name" value="SNc"/>
    <property type="match status" value="1"/>
</dbReference>
<dbReference type="PROSITE" id="PS50830">
    <property type="entry name" value="TNASE_3"/>
    <property type="match status" value="1"/>
</dbReference>
<feature type="signal peptide" evidence="4">
    <location>
        <begin position="1"/>
        <end position="21"/>
    </location>
</feature>
<dbReference type="Gene3D" id="2.40.50.90">
    <property type="match status" value="1"/>
</dbReference>
<dbReference type="EC" id="3.1.31.1" evidence="7"/>
<dbReference type="PANTHER" id="PTHR12302">
    <property type="entry name" value="EBNA2 BINDING PROTEIN P100"/>
    <property type="match status" value="1"/>
</dbReference>
<dbReference type="EMBL" id="CP101806">
    <property type="protein sequence ID" value="UUD35056.1"/>
    <property type="molecule type" value="Genomic_DNA"/>
</dbReference>
<sequence>MKKILKLVPFILIPLTNLSLLSCQSAIIDPQLNQTFNINWYYEVSDGDTFYFTNDTIKQGVRLFGVDTPETYKNNKQKLAKLENYYGQKAKAYLNKSTYQRNVKIQYITKDKYNRWVCKVYDDKGEDLALKLIERGLARVSYISIDHRDKYYWVNNKQQKEYFWKLNKAQNEAQRNKLGFWNEKDINLVFSKN</sequence>
<gene>
    <name evidence="7" type="primary">nucH</name>
    <name evidence="7" type="ORF">NCTC10126_00617</name>
    <name evidence="6" type="ORF">NPA07_04595</name>
</gene>
<evidence type="ECO:0000313" key="7">
    <source>
        <dbReference type="EMBL" id="VDR42118.1"/>
    </source>
</evidence>
<dbReference type="InterPro" id="IPR016071">
    <property type="entry name" value="Staphylococal_nuclease_OB-fold"/>
</dbReference>
<name>A0A3P8KMR8_9BACT</name>
<evidence type="ECO:0000256" key="4">
    <source>
        <dbReference type="SAM" id="SignalP"/>
    </source>
</evidence>
<proteinExistence type="predicted"/>
<keyword evidence="1" id="KW-0540">Nuclease</keyword>
<evidence type="ECO:0000256" key="2">
    <source>
        <dbReference type="ARBA" id="ARBA00022759"/>
    </source>
</evidence>
<keyword evidence="3 7" id="KW-0378">Hydrolase</keyword>
<dbReference type="PANTHER" id="PTHR12302:SF3">
    <property type="entry name" value="SERINE_THREONINE-PROTEIN KINASE 31"/>
    <property type="match status" value="1"/>
</dbReference>
<keyword evidence="9" id="KW-1185">Reference proteome</keyword>
<feature type="domain" description="TNase-like" evidence="5">
    <location>
        <begin position="44"/>
        <end position="183"/>
    </location>
</feature>
<evidence type="ECO:0000313" key="6">
    <source>
        <dbReference type="EMBL" id="UUD35056.1"/>
    </source>
</evidence>
<dbReference type="InterPro" id="IPR035437">
    <property type="entry name" value="SNase_OB-fold_sf"/>
</dbReference>
<dbReference type="Proteomes" id="UP000280036">
    <property type="component" value="Unassembled WGS sequence"/>
</dbReference>
<evidence type="ECO:0000256" key="1">
    <source>
        <dbReference type="ARBA" id="ARBA00022722"/>
    </source>
</evidence>
<dbReference type="AlphaFoldDB" id="A0A3P8KMR8"/>
<keyword evidence="2" id="KW-0255">Endonuclease</keyword>
<dbReference type="RefSeq" id="WP_126118342.1">
    <property type="nucleotide sequence ID" value="NZ_CP101806.1"/>
</dbReference>
<evidence type="ECO:0000313" key="8">
    <source>
        <dbReference type="Proteomes" id="UP000280036"/>
    </source>
</evidence>
<evidence type="ECO:0000259" key="5">
    <source>
        <dbReference type="PROSITE" id="PS50830"/>
    </source>
</evidence>
<keyword evidence="4" id="KW-0732">Signal</keyword>
<dbReference type="OrthoDB" id="401280at2"/>
<dbReference type="PROSITE" id="PS51257">
    <property type="entry name" value="PROKAR_LIPOPROTEIN"/>
    <property type="match status" value="1"/>
</dbReference>
<dbReference type="Proteomes" id="UP001058569">
    <property type="component" value="Chromosome"/>
</dbReference>
<dbReference type="EMBL" id="UZVY01000001">
    <property type="protein sequence ID" value="VDR42118.1"/>
    <property type="molecule type" value="Genomic_DNA"/>
</dbReference>
<feature type="chain" id="PRO_5018272481" evidence="4">
    <location>
        <begin position="22"/>
        <end position="193"/>
    </location>
</feature>
<protein>
    <submittedName>
        <fullName evidence="6 7">Thermonuclease</fullName>
        <ecNumber evidence="7">3.1.31.1</ecNumber>
    </submittedName>
</protein>
<reference evidence="6" key="2">
    <citation type="submission" date="2022-07" db="EMBL/GenBank/DDBJ databases">
        <title>Complete genome of Mycoplasma caviae type strain G122.</title>
        <authorList>
            <person name="Spergser J."/>
        </authorList>
    </citation>
    <scope>NUCLEOTIDE SEQUENCE</scope>
    <source>
        <strain evidence="6">G122</strain>
    </source>
</reference>
<organism evidence="7 8">
    <name type="scientific">Mycoplasmopsis caviae</name>
    <dbReference type="NCBI Taxonomy" id="55603"/>
    <lineage>
        <taxon>Bacteria</taxon>
        <taxon>Bacillati</taxon>
        <taxon>Mycoplasmatota</taxon>
        <taxon>Mycoplasmoidales</taxon>
        <taxon>Metamycoplasmataceae</taxon>
        <taxon>Mycoplasmopsis</taxon>
    </lineage>
</organism>
<dbReference type="Pfam" id="PF00565">
    <property type="entry name" value="SNase"/>
    <property type="match status" value="1"/>
</dbReference>
<dbReference type="SUPFAM" id="SSF50199">
    <property type="entry name" value="Staphylococcal nuclease"/>
    <property type="match status" value="1"/>
</dbReference>
<reference evidence="7 8" key="1">
    <citation type="submission" date="2018-12" db="EMBL/GenBank/DDBJ databases">
        <authorList>
            <consortium name="Pathogen Informatics"/>
        </authorList>
    </citation>
    <scope>NUCLEOTIDE SEQUENCE [LARGE SCALE GENOMIC DNA]</scope>
    <source>
        <strain evidence="7 8">NCTC10126</strain>
    </source>
</reference>
<evidence type="ECO:0000313" key="9">
    <source>
        <dbReference type="Proteomes" id="UP001058569"/>
    </source>
</evidence>